<evidence type="ECO:0000313" key="8">
    <source>
        <dbReference type="Proteomes" id="UP000639772"/>
    </source>
</evidence>
<dbReference type="Proteomes" id="UP000639772">
    <property type="component" value="Chromosome 10"/>
</dbReference>
<dbReference type="Gene3D" id="3.30.70.80">
    <property type="entry name" value="Peptidase S8 propeptide/proteinase inhibitor I9"/>
    <property type="match status" value="1"/>
</dbReference>
<dbReference type="FunFam" id="3.30.70.80:FF:000002">
    <property type="entry name" value="Subtilisin-like protease SBT5.3"/>
    <property type="match status" value="1"/>
</dbReference>
<dbReference type="OrthoDB" id="2014869at2759"/>
<dbReference type="EMBL" id="JADCNM010000010">
    <property type="protein sequence ID" value="KAG0465898.1"/>
    <property type="molecule type" value="Genomic_DNA"/>
</dbReference>
<name>A0A835Q6Y3_VANPL</name>
<keyword evidence="4" id="KW-0720">Serine protease</keyword>
<comment type="similarity">
    <text evidence="1">Belongs to the peptidase S8 family.</text>
</comment>
<feature type="domain" description="Inhibitor I9" evidence="6">
    <location>
        <begin position="37"/>
        <end position="111"/>
    </location>
</feature>
<organism evidence="7 8">
    <name type="scientific">Vanilla planifolia</name>
    <name type="common">Vanilla</name>
    <dbReference type="NCBI Taxonomy" id="51239"/>
    <lineage>
        <taxon>Eukaryota</taxon>
        <taxon>Viridiplantae</taxon>
        <taxon>Streptophyta</taxon>
        <taxon>Embryophyta</taxon>
        <taxon>Tracheophyta</taxon>
        <taxon>Spermatophyta</taxon>
        <taxon>Magnoliopsida</taxon>
        <taxon>Liliopsida</taxon>
        <taxon>Asparagales</taxon>
        <taxon>Orchidaceae</taxon>
        <taxon>Vanilloideae</taxon>
        <taxon>Vanilleae</taxon>
        <taxon>Vanilla</taxon>
    </lineage>
</organism>
<dbReference type="InterPro" id="IPR010259">
    <property type="entry name" value="S8pro/Inhibitor_I9"/>
</dbReference>
<proteinExistence type="inferred from homology"/>
<evidence type="ECO:0000256" key="5">
    <source>
        <dbReference type="SAM" id="SignalP"/>
    </source>
</evidence>
<evidence type="ECO:0000256" key="1">
    <source>
        <dbReference type="ARBA" id="ARBA00011073"/>
    </source>
</evidence>
<evidence type="ECO:0000256" key="4">
    <source>
        <dbReference type="ARBA" id="ARBA00022825"/>
    </source>
</evidence>
<dbReference type="Gene3D" id="3.40.50.200">
    <property type="entry name" value="Peptidase S8/S53 domain"/>
    <property type="match status" value="1"/>
</dbReference>
<reference evidence="7 8" key="1">
    <citation type="journal article" date="2020" name="Nat. Food">
        <title>A phased Vanilla planifolia genome enables genetic improvement of flavour and production.</title>
        <authorList>
            <person name="Hasing T."/>
            <person name="Tang H."/>
            <person name="Brym M."/>
            <person name="Khazi F."/>
            <person name="Huang T."/>
            <person name="Chambers A.H."/>
        </authorList>
    </citation>
    <scope>NUCLEOTIDE SEQUENCE [LARGE SCALE GENOMIC DNA]</scope>
    <source>
        <tissue evidence="7">Leaf</tissue>
    </source>
</reference>
<accession>A0A835Q6Y3</accession>
<dbReference type="InterPro" id="IPR037045">
    <property type="entry name" value="S8pro/Inhibitor_I9_sf"/>
</dbReference>
<comment type="caution">
    <text evidence="7">The sequence shown here is derived from an EMBL/GenBank/DDBJ whole genome shotgun (WGS) entry which is preliminary data.</text>
</comment>
<keyword evidence="4" id="KW-0378">Hydrolase</keyword>
<sequence length="188" mass="20918">MSTHVFPFLSFCLLLFASHSFGRPTGQRDVTAVERKVYIAYLGGQQSRDAISLKSLHESILSKVTGRDGASERLIHSYTKSFNAFAAMLSDSEAKMISDLDEVVSVFKNKQNQHHTTRSWNFLGFPLAAPRAALESDVIVGMLDTGIWPESKSFDDAGFGPPPTKWKGTCQSNHNFTCNKYVSYIEQT</sequence>
<evidence type="ECO:0000259" key="6">
    <source>
        <dbReference type="Pfam" id="PF05922"/>
    </source>
</evidence>
<evidence type="ECO:0000256" key="2">
    <source>
        <dbReference type="ARBA" id="ARBA00022670"/>
    </source>
</evidence>
<dbReference type="AlphaFoldDB" id="A0A835Q6Y3"/>
<dbReference type="InterPro" id="IPR036852">
    <property type="entry name" value="Peptidase_S8/S53_dom_sf"/>
</dbReference>
<feature type="chain" id="PRO_5032434025" description="Inhibitor I9 domain-containing protein" evidence="5">
    <location>
        <begin position="23"/>
        <end position="188"/>
    </location>
</feature>
<evidence type="ECO:0000256" key="3">
    <source>
        <dbReference type="ARBA" id="ARBA00022729"/>
    </source>
</evidence>
<gene>
    <name evidence="7" type="ORF">HPP92_020062</name>
</gene>
<feature type="signal peptide" evidence="5">
    <location>
        <begin position="1"/>
        <end position="22"/>
    </location>
</feature>
<dbReference type="GO" id="GO:0004252">
    <property type="term" value="F:serine-type endopeptidase activity"/>
    <property type="evidence" value="ECO:0007669"/>
    <property type="project" value="InterPro"/>
</dbReference>
<dbReference type="PANTHER" id="PTHR10795">
    <property type="entry name" value="PROPROTEIN CONVERTASE SUBTILISIN/KEXIN"/>
    <property type="match status" value="1"/>
</dbReference>
<dbReference type="SUPFAM" id="SSF52743">
    <property type="entry name" value="Subtilisin-like"/>
    <property type="match status" value="1"/>
</dbReference>
<protein>
    <recommendedName>
        <fullName evidence="6">Inhibitor I9 domain-containing protein</fullName>
    </recommendedName>
</protein>
<evidence type="ECO:0000313" key="7">
    <source>
        <dbReference type="EMBL" id="KAG0465898.1"/>
    </source>
</evidence>
<dbReference type="Pfam" id="PF05922">
    <property type="entry name" value="Inhibitor_I9"/>
    <property type="match status" value="1"/>
</dbReference>
<keyword evidence="2" id="KW-0645">Protease</keyword>
<dbReference type="InterPro" id="IPR045051">
    <property type="entry name" value="SBT"/>
</dbReference>
<dbReference type="GO" id="GO:0006508">
    <property type="term" value="P:proteolysis"/>
    <property type="evidence" value="ECO:0007669"/>
    <property type="project" value="UniProtKB-KW"/>
</dbReference>
<keyword evidence="3 5" id="KW-0732">Signal</keyword>